<keyword evidence="2" id="KW-0732">Signal</keyword>
<dbReference type="EMBL" id="VUMX01000015">
    <property type="protein sequence ID" value="MST87264.1"/>
    <property type="molecule type" value="Genomic_DNA"/>
</dbReference>
<name>A0A6A8MEP1_9LACO</name>
<evidence type="ECO:0000256" key="1">
    <source>
        <dbReference type="SAM" id="MobiDB-lite"/>
    </source>
</evidence>
<dbReference type="InterPro" id="IPR045155">
    <property type="entry name" value="Beta-lactam_cat"/>
</dbReference>
<dbReference type="Pfam" id="PF13354">
    <property type="entry name" value="Beta-lactamase2"/>
    <property type="match status" value="1"/>
</dbReference>
<comment type="caution">
    <text evidence="4">The sequence shown here is derived from an EMBL/GenBank/DDBJ whole genome shotgun (WGS) entry which is preliminary data.</text>
</comment>
<dbReference type="GO" id="GO:0030655">
    <property type="term" value="P:beta-lactam antibiotic catabolic process"/>
    <property type="evidence" value="ECO:0007669"/>
    <property type="project" value="InterPro"/>
</dbReference>
<dbReference type="InterPro" id="IPR012338">
    <property type="entry name" value="Beta-lactam/transpept-like"/>
</dbReference>
<gene>
    <name evidence="4" type="ORF">FYJ62_06355</name>
</gene>
<dbReference type="InterPro" id="IPR000871">
    <property type="entry name" value="Beta-lactam_class-A"/>
</dbReference>
<dbReference type="RefSeq" id="WP_154548883.1">
    <property type="nucleotide sequence ID" value="NZ_VUMX01000015.1"/>
</dbReference>
<evidence type="ECO:0000313" key="4">
    <source>
        <dbReference type="EMBL" id="MST87264.1"/>
    </source>
</evidence>
<proteinExistence type="predicted"/>
<accession>A0A6A8MEP1</accession>
<feature type="signal peptide" evidence="2">
    <location>
        <begin position="1"/>
        <end position="28"/>
    </location>
</feature>
<dbReference type="OrthoDB" id="2173042at2"/>
<dbReference type="GO" id="GO:0046677">
    <property type="term" value="P:response to antibiotic"/>
    <property type="evidence" value="ECO:0007669"/>
    <property type="project" value="InterPro"/>
</dbReference>
<reference evidence="4 5" key="1">
    <citation type="submission" date="2019-08" db="EMBL/GenBank/DDBJ databases">
        <title>In-depth cultivation of the pig gut microbiome towards novel bacterial diversity and tailored functional studies.</title>
        <authorList>
            <person name="Wylensek D."/>
            <person name="Hitch T.C.A."/>
            <person name="Clavel T."/>
        </authorList>
    </citation>
    <scope>NUCLEOTIDE SEQUENCE [LARGE SCALE GENOMIC DNA]</scope>
    <source>
        <strain evidence="4 5">Bifido-178-WT-2B</strain>
    </source>
</reference>
<keyword evidence="5" id="KW-1185">Reference proteome</keyword>
<evidence type="ECO:0000259" key="3">
    <source>
        <dbReference type="Pfam" id="PF13354"/>
    </source>
</evidence>
<dbReference type="PROSITE" id="PS51257">
    <property type="entry name" value="PROKAR_LIPOPROTEIN"/>
    <property type="match status" value="1"/>
</dbReference>
<dbReference type="PANTHER" id="PTHR35333">
    <property type="entry name" value="BETA-LACTAMASE"/>
    <property type="match status" value="1"/>
</dbReference>
<feature type="compositionally biased region" description="Polar residues" evidence="1">
    <location>
        <begin position="48"/>
        <end position="76"/>
    </location>
</feature>
<protein>
    <submittedName>
        <fullName evidence="4">Serine hydrolase</fullName>
    </submittedName>
</protein>
<dbReference type="SUPFAM" id="SSF56601">
    <property type="entry name" value="beta-lactamase/transpeptidase-like"/>
    <property type="match status" value="1"/>
</dbReference>
<feature type="domain" description="Beta-lactamase class A catalytic" evidence="3">
    <location>
        <begin position="114"/>
        <end position="312"/>
    </location>
</feature>
<feature type="region of interest" description="Disordered" evidence="1">
    <location>
        <begin position="27"/>
        <end position="87"/>
    </location>
</feature>
<evidence type="ECO:0000313" key="5">
    <source>
        <dbReference type="Proteomes" id="UP000438120"/>
    </source>
</evidence>
<feature type="chain" id="PRO_5039367080" evidence="2">
    <location>
        <begin position="29"/>
        <end position="332"/>
    </location>
</feature>
<dbReference type="AlphaFoldDB" id="A0A6A8MEP1"/>
<dbReference type="PANTHER" id="PTHR35333:SF3">
    <property type="entry name" value="BETA-LACTAMASE-TYPE TRANSPEPTIDASE FOLD CONTAINING PROTEIN"/>
    <property type="match status" value="1"/>
</dbReference>
<feature type="compositionally biased region" description="Polar residues" evidence="1">
    <location>
        <begin position="31"/>
        <end position="41"/>
    </location>
</feature>
<evidence type="ECO:0000256" key="2">
    <source>
        <dbReference type="SAM" id="SignalP"/>
    </source>
</evidence>
<dbReference type="Proteomes" id="UP000438120">
    <property type="component" value="Unassembled WGS sequence"/>
</dbReference>
<sequence>MKNIKHLLAWTGLLAASLLLVGCGSQKARPATSSPVESSVKQSEKAKSQSSHQSARQKQASQKPASPQKTSRQSGQRGKGAAASSKSVKMEPVIKKIRAYLTKYADNSAVSVEFIDLSNNRRQSVGVNENTGMYAASCAKLPVAAYTQYLVQSGKLSYSSKLTYTSAADDTPNHMVKGGTGVLQNQNPEGKQYSVQTLLEDAMVHSDNAASNQLLYHLCNKDQASFNAFLNKIAGIPSYSKTMTTLQAARVMAYLHSQNGPVNQYLSATDWKSEKIGTLPVRVDHKIGINGAINNDVGYVYAKKPFVLAIFTNGWSNDQIAAVAQKIYDLAE</sequence>
<keyword evidence="4" id="KW-0378">Hydrolase</keyword>
<organism evidence="4 5">
    <name type="scientific">Lactobacillus porci</name>
    <dbReference type="NCBI Taxonomy" id="2012477"/>
    <lineage>
        <taxon>Bacteria</taxon>
        <taxon>Bacillati</taxon>
        <taxon>Bacillota</taxon>
        <taxon>Bacilli</taxon>
        <taxon>Lactobacillales</taxon>
        <taxon>Lactobacillaceae</taxon>
        <taxon>Lactobacillus</taxon>
    </lineage>
</organism>
<dbReference type="GO" id="GO:0008800">
    <property type="term" value="F:beta-lactamase activity"/>
    <property type="evidence" value="ECO:0007669"/>
    <property type="project" value="InterPro"/>
</dbReference>
<dbReference type="Gene3D" id="3.40.710.10">
    <property type="entry name" value="DD-peptidase/beta-lactamase superfamily"/>
    <property type="match status" value="1"/>
</dbReference>